<name>A0A7T6XTE6_PENDI</name>
<reference evidence="1 2" key="1">
    <citation type="submission" date="2020-08" db="EMBL/GenBank/DDBJ databases">
        <title>The completed genome sequence of the pathogenic ascomycete fungus Penicillium digitatum.</title>
        <authorList>
            <person name="Wang M."/>
        </authorList>
    </citation>
    <scope>NUCLEOTIDE SEQUENCE [LARGE SCALE GENOMIC DNA]</scope>
    <source>
        <strain evidence="1 2">PdW03</strain>
    </source>
</reference>
<accession>A0A7T6XTE6</accession>
<dbReference type="KEGG" id="pdp:PDIP_28320"/>
<dbReference type="EMBL" id="CP060778">
    <property type="protein sequence ID" value="QQK47073.1"/>
    <property type="molecule type" value="Genomic_DNA"/>
</dbReference>
<dbReference type="VEuPathDB" id="FungiDB:PDIP_28320"/>
<protein>
    <submittedName>
        <fullName evidence="1">Major facilitator superfamily domain, general substrate transporter</fullName>
    </submittedName>
</protein>
<gene>
    <name evidence="1" type="ORF">Pdw03_1971</name>
</gene>
<sequence length="188" mass="20933">MESRQKEGKEGKEGKYGMAVYRLTYGQTDSEWTEFVDKVEAHVSDWDKGHAGSSAIKENLTLYWLDGTKLGISEGDVDASKENFKNSSDDSSQLEDGAFLVVDSASFASYMTKSYSPATSQLIPGEFAGFLLAVDPEFDPEEGITRPDESPGYNDQIRILGSLVWRDLYSLLCSQTSYLEDHWPLASR</sequence>
<proteinExistence type="predicted"/>
<dbReference type="RefSeq" id="XP_014536293.1">
    <property type="nucleotide sequence ID" value="XM_014680807.1"/>
</dbReference>
<evidence type="ECO:0000313" key="1">
    <source>
        <dbReference type="EMBL" id="QQK47073.1"/>
    </source>
</evidence>
<organism evidence="1 2">
    <name type="scientific">Penicillium digitatum</name>
    <name type="common">Green mold</name>
    <dbReference type="NCBI Taxonomy" id="36651"/>
    <lineage>
        <taxon>Eukaryota</taxon>
        <taxon>Fungi</taxon>
        <taxon>Dikarya</taxon>
        <taxon>Ascomycota</taxon>
        <taxon>Pezizomycotina</taxon>
        <taxon>Eurotiomycetes</taxon>
        <taxon>Eurotiomycetidae</taxon>
        <taxon>Eurotiales</taxon>
        <taxon>Aspergillaceae</taxon>
        <taxon>Penicillium</taxon>
    </lineage>
</organism>
<dbReference type="Proteomes" id="UP000595662">
    <property type="component" value="Chromosome 5"/>
</dbReference>
<evidence type="ECO:0000313" key="2">
    <source>
        <dbReference type="Proteomes" id="UP000595662"/>
    </source>
</evidence>
<dbReference type="GeneID" id="26231152"/>
<dbReference type="AlphaFoldDB" id="A0A7T6XTE6"/>